<dbReference type="GO" id="GO:0030288">
    <property type="term" value="C:outer membrane-bounded periplasmic space"/>
    <property type="evidence" value="ECO:0007669"/>
    <property type="project" value="InterPro"/>
</dbReference>
<reference evidence="7 8" key="1">
    <citation type="submission" date="2018-08" db="EMBL/GenBank/DDBJ databases">
        <title>Meiothermus roseus NBRC 110900 genome sequencing project.</title>
        <authorList>
            <person name="Da Costa M.S."/>
            <person name="Albuquerque L."/>
            <person name="Raposo P."/>
            <person name="Froufe H.J.C."/>
            <person name="Barroso C.S."/>
            <person name="Egas C."/>
        </authorList>
    </citation>
    <scope>NUCLEOTIDE SEQUENCE [LARGE SCALE GENOMIC DNA]</scope>
    <source>
        <strain evidence="7 8">NBRC 110900</strain>
    </source>
</reference>
<comment type="similarity">
    <text evidence="2">Belongs to the bacterial PQQ dehydrogenase family.</text>
</comment>
<evidence type="ECO:0000256" key="1">
    <source>
        <dbReference type="ARBA" id="ARBA00001931"/>
    </source>
</evidence>
<evidence type="ECO:0000313" key="7">
    <source>
        <dbReference type="EMBL" id="RIH87544.1"/>
    </source>
</evidence>
<dbReference type="InterPro" id="IPR018391">
    <property type="entry name" value="PQQ_b-propeller_rpt"/>
</dbReference>
<keyword evidence="5" id="KW-0732">Signal</keyword>
<evidence type="ECO:0000256" key="4">
    <source>
        <dbReference type="ARBA" id="ARBA00023002"/>
    </source>
</evidence>
<dbReference type="SMART" id="SM00564">
    <property type="entry name" value="PQQ"/>
    <property type="match status" value="5"/>
</dbReference>
<dbReference type="Proteomes" id="UP000265341">
    <property type="component" value="Unassembled WGS sequence"/>
</dbReference>
<dbReference type="OrthoDB" id="9794322at2"/>
<keyword evidence="8" id="KW-1185">Reference proteome</keyword>
<feature type="domain" description="Pyrrolo-quinoline quinone repeat" evidence="6">
    <location>
        <begin position="454"/>
        <end position="523"/>
    </location>
</feature>
<evidence type="ECO:0000313" key="8">
    <source>
        <dbReference type="Proteomes" id="UP000265341"/>
    </source>
</evidence>
<dbReference type="SUPFAM" id="SSF50998">
    <property type="entry name" value="Quinoprotein alcohol dehydrogenase-like"/>
    <property type="match status" value="1"/>
</dbReference>
<dbReference type="PANTHER" id="PTHR32303">
    <property type="entry name" value="QUINOPROTEIN ALCOHOL DEHYDROGENASE (CYTOCHROME C)"/>
    <property type="match status" value="1"/>
</dbReference>
<keyword evidence="3" id="KW-0634">PQQ</keyword>
<dbReference type="PROSITE" id="PS00363">
    <property type="entry name" value="BACTERIAL_PQQ_1"/>
    <property type="match status" value="1"/>
</dbReference>
<dbReference type="InterPro" id="IPR011047">
    <property type="entry name" value="Quinoprotein_ADH-like_sf"/>
</dbReference>
<dbReference type="Gene3D" id="2.140.10.10">
    <property type="entry name" value="Quinoprotein alcohol dehydrogenase-like superfamily"/>
    <property type="match status" value="1"/>
</dbReference>
<evidence type="ECO:0000256" key="2">
    <source>
        <dbReference type="ARBA" id="ARBA00008156"/>
    </source>
</evidence>
<sequence>MGTQGKSYSRVVVVLAMLALPVAVAQTEQELLNPPASEWPTYGRNLEMHRYSPLSQINTLNVTRLRMVWSRSLGFRTDAQFSPVVYRGIMYIPAPDRVIALNATNGELVWEYKVKLHEKTGSLAASRNRGAVVVFDGKVYHTLGDGRVVALDARTGKEVWSTQVGKIEFGEGFTSGPIFAGGKIVVGPSGADIGGVNGRVVALDPQNGRILWTFNTIPQPGEPGFETWDPPTAAQWGGGSAWNVGAYDPVTRTVIYGVGQPIPWVAKDFRRGDNLYTASWVALDVDTGKLKWHYMVIPNDEWDLDQIATPTITDMRIDGQTRRVALLPTTTGFLLLFDIRSGQMIKWYQMVPEVTIHKGFTPDGKPIIDDTFRYQQAGEKKLVCAFRWVDWEPAAFSPQTGLYYRPNTYDCANLKNDPPPADWRPGQNPINAEFEYLTDRFNRYGALSAIDPVTGRVVWEFGYGYRNFNGPVVTAGGVVFSGFMDRVFRAFNARTGEVLWQQVMPAYMQTDAITYMVEGKQYVAVIAGGAGTFFPHRQTGLPAPVEGEVTAFVFALP</sequence>
<dbReference type="InterPro" id="IPR002372">
    <property type="entry name" value="PQQ_rpt_dom"/>
</dbReference>
<dbReference type="RefSeq" id="WP_119276574.1">
    <property type="nucleotide sequence ID" value="NZ_QWLA01000018.1"/>
</dbReference>
<dbReference type="AlphaFoldDB" id="A0A399ESF6"/>
<protein>
    <submittedName>
        <fullName evidence="7">Quinohemoprotein alcohol dehydrogenase ADH-IIG</fullName>
        <ecNumber evidence="7">1.1.9.1</ecNumber>
    </submittedName>
</protein>
<dbReference type="PANTHER" id="PTHR32303:SF20">
    <property type="entry name" value="QUINOPROTEIN ETHANOL DEHYDROGENASE"/>
    <property type="match status" value="1"/>
</dbReference>
<dbReference type="Pfam" id="PF01011">
    <property type="entry name" value="PQQ"/>
    <property type="match status" value="2"/>
</dbReference>
<proteinExistence type="inferred from homology"/>
<evidence type="ECO:0000256" key="5">
    <source>
        <dbReference type="SAM" id="SignalP"/>
    </source>
</evidence>
<organism evidence="7 8">
    <name type="scientific">Calidithermus roseus</name>
    <dbReference type="NCBI Taxonomy" id="1644118"/>
    <lineage>
        <taxon>Bacteria</taxon>
        <taxon>Thermotogati</taxon>
        <taxon>Deinococcota</taxon>
        <taxon>Deinococci</taxon>
        <taxon>Thermales</taxon>
        <taxon>Thermaceae</taxon>
        <taxon>Calidithermus</taxon>
    </lineage>
</organism>
<feature type="signal peptide" evidence="5">
    <location>
        <begin position="1"/>
        <end position="25"/>
    </location>
</feature>
<comment type="caution">
    <text evidence="7">The sequence shown here is derived from an EMBL/GenBank/DDBJ whole genome shotgun (WGS) entry which is preliminary data.</text>
</comment>
<dbReference type="GO" id="GO:0016491">
    <property type="term" value="F:oxidoreductase activity"/>
    <property type="evidence" value="ECO:0007669"/>
    <property type="project" value="UniProtKB-KW"/>
</dbReference>
<name>A0A399ESF6_9DEIN</name>
<dbReference type="InterPro" id="IPR001479">
    <property type="entry name" value="Quinoprotein_DH_CS"/>
</dbReference>
<feature type="chain" id="PRO_5017341031" evidence="5">
    <location>
        <begin position="26"/>
        <end position="557"/>
    </location>
</feature>
<keyword evidence="4 7" id="KW-0560">Oxidoreductase</keyword>
<feature type="domain" description="Pyrrolo-quinoline quinone repeat" evidence="6">
    <location>
        <begin position="39"/>
        <end position="345"/>
    </location>
</feature>
<gene>
    <name evidence="7" type="primary">qgdA</name>
    <name evidence="7" type="ORF">Mrose_01253</name>
</gene>
<accession>A0A399ESF6</accession>
<comment type="cofactor">
    <cofactor evidence="1">
        <name>pyrroloquinoline quinone</name>
        <dbReference type="ChEBI" id="CHEBI:58442"/>
    </cofactor>
</comment>
<evidence type="ECO:0000259" key="6">
    <source>
        <dbReference type="Pfam" id="PF01011"/>
    </source>
</evidence>
<dbReference type="EMBL" id="QWLA01000018">
    <property type="protein sequence ID" value="RIH87544.1"/>
    <property type="molecule type" value="Genomic_DNA"/>
</dbReference>
<dbReference type="EC" id="1.1.9.1" evidence="7"/>
<evidence type="ECO:0000256" key="3">
    <source>
        <dbReference type="ARBA" id="ARBA00022891"/>
    </source>
</evidence>